<proteinExistence type="inferred from homology"/>
<dbReference type="InterPro" id="IPR005474">
    <property type="entry name" value="Transketolase_N"/>
</dbReference>
<evidence type="ECO:0000256" key="2">
    <source>
        <dbReference type="ARBA" id="ARBA00001964"/>
    </source>
</evidence>
<keyword evidence="7 11" id="KW-0670">Pyruvate</keyword>
<dbReference type="Gene3D" id="3.40.50.970">
    <property type="match status" value="2"/>
</dbReference>
<evidence type="ECO:0000313" key="11">
    <source>
        <dbReference type="EMBL" id="XDQ07560.1"/>
    </source>
</evidence>
<evidence type="ECO:0000256" key="3">
    <source>
        <dbReference type="ARBA" id="ARBA00007131"/>
    </source>
</evidence>
<dbReference type="InterPro" id="IPR009014">
    <property type="entry name" value="Transketo_C/PFOR_II"/>
</dbReference>
<dbReference type="InterPro" id="IPR005475">
    <property type="entry name" value="Transketolase-like_Pyr-bd"/>
</dbReference>
<dbReference type="AlphaFoldDB" id="A0AB39MM87"/>
<reference evidence="11" key="1">
    <citation type="submission" date="2024-07" db="EMBL/GenBank/DDBJ databases">
        <authorList>
            <person name="Yu S.T."/>
        </authorList>
    </citation>
    <scope>NUCLEOTIDE SEQUENCE</scope>
    <source>
        <strain evidence="11">R08</strain>
    </source>
</reference>
<dbReference type="InterPro" id="IPR029061">
    <property type="entry name" value="THDP-binding"/>
</dbReference>
<evidence type="ECO:0000256" key="8">
    <source>
        <dbReference type="PIRSR" id="PIRSR000156-1"/>
    </source>
</evidence>
<feature type="domain" description="Transketolase-like pyrimidine-binding" evidence="10">
    <location>
        <begin position="425"/>
        <end position="627"/>
    </location>
</feature>
<name>A0AB39MM87_9ACTN</name>
<feature type="binding site" evidence="8">
    <location>
        <position position="180"/>
    </location>
    <ligand>
        <name>Mg(2+)</name>
        <dbReference type="ChEBI" id="CHEBI:18420"/>
    </ligand>
</feature>
<dbReference type="GO" id="GO:0000287">
    <property type="term" value="F:magnesium ion binding"/>
    <property type="evidence" value="ECO:0007669"/>
    <property type="project" value="UniProtKB-ARBA"/>
</dbReference>
<feature type="binding site" evidence="8">
    <location>
        <position position="212"/>
    </location>
    <ligand>
        <name>Mg(2+)</name>
        <dbReference type="ChEBI" id="CHEBI:18420"/>
    </ligand>
</feature>
<keyword evidence="7" id="KW-0560">Oxidoreductase</keyword>
<sequence length="787" mass="84548">MTTVHDVAASSTSLAPERFTASGNRTASELRTLVEIEQRLLWLSTMTVHHCNHVRLNESGMKVGGHQASTASLVTVMTALWFDALQSGDRVSVKPTAAPALYSIAYLLGALEKHDMESLRAFGGLQAYPSRTKNGPSIDYSTGSMGLGANASVWDAMTRGYLADHFGQSPAGRHYALLGDAELDEGAVWEAVLDPMVGQLGAVTWVVDVNRQALDRPVPRSTTRRIRNLFDAAGWQVIDLPYGQLLESLFHEPGGEEFRQLLNSMTNREFHRLLRGSAQEARSVLTTGRAPWSALSKLVASLDSRHLLAAIRNVGGHDLPTLLDAFARIDDSRPTVILAHTIKGYGLPIEAHADNHSALLGVEQIRQLADLSGVDVDQPWERFDDRSPEGLLCKEAALRLRRREAASLTPPSPPADLRRTPKGRASTQQAFGSLLLDLKRSAPDVAARLVTVSPDVSSTTNLGGWINRAGVWEPDPGTDQDGDHGLLKWDATAKGQHIELGIAETNLVGLLTELGSSWSRWGQPLFPVGTVYDAFVTRALEPWSFGLYSGGQSILVGTPAGTALGPEGGAHQSVITPSIGLEQPGCVAYEPAFALDFEWCFLAALGNLGKPGGESAYFRLSTRTVDQTLAAVPHDSVQRETRRGQAVAGGYVLHKAEVPSVTIVAMGAVLPEALTAVEELQRDGFGADLVCVTSADLLYRAARARSGLGDAPEWILRDLFPGQRALPMVTVLDGHPHTLAFLASLHQVEVTSLGVTEFGQSGDIADVFRHHGIDAASIVTAALDLIE</sequence>
<dbReference type="EC" id="1.2.4.1" evidence="7"/>
<keyword evidence="8" id="KW-0479">Metal-binding</keyword>
<protein>
    <recommendedName>
        <fullName evidence="4 7">Pyruvate dehydrogenase E1 component</fullName>
        <ecNumber evidence="7">1.2.4.1</ecNumber>
    </recommendedName>
</protein>
<dbReference type="GO" id="GO:0004739">
    <property type="term" value="F:pyruvate dehydrogenase (acetyl-transferring) activity"/>
    <property type="evidence" value="ECO:0007669"/>
    <property type="project" value="UniProtKB-EC"/>
</dbReference>
<dbReference type="Pfam" id="PF00456">
    <property type="entry name" value="Transketolase_N"/>
    <property type="match status" value="1"/>
</dbReference>
<evidence type="ECO:0000256" key="4">
    <source>
        <dbReference type="ARBA" id="ARBA00017172"/>
    </source>
</evidence>
<comment type="similarity">
    <text evidence="3">Belongs to the transketolase family.</text>
</comment>
<feature type="region of interest" description="Disordered" evidence="9">
    <location>
        <begin position="403"/>
        <end position="424"/>
    </location>
</feature>
<organism evidence="11">
    <name type="scientific">Streptomyces sp. R08</name>
    <dbReference type="NCBI Taxonomy" id="3238624"/>
    <lineage>
        <taxon>Bacteria</taxon>
        <taxon>Bacillati</taxon>
        <taxon>Actinomycetota</taxon>
        <taxon>Actinomycetes</taxon>
        <taxon>Kitasatosporales</taxon>
        <taxon>Streptomycetaceae</taxon>
        <taxon>Streptomyces</taxon>
    </lineage>
</organism>
<keyword evidence="5 7" id="KW-0786">Thiamine pyrophosphate</keyword>
<dbReference type="PANTHER" id="PTHR43825">
    <property type="entry name" value="PYRUVATE DEHYDROGENASE E1 COMPONENT"/>
    <property type="match status" value="1"/>
</dbReference>
<evidence type="ECO:0000256" key="5">
    <source>
        <dbReference type="ARBA" id="ARBA00023052"/>
    </source>
</evidence>
<dbReference type="Pfam" id="PF22613">
    <property type="entry name" value="Transketolase_C_1"/>
    <property type="match status" value="1"/>
</dbReference>
<evidence type="ECO:0000259" key="10">
    <source>
        <dbReference type="SMART" id="SM00861"/>
    </source>
</evidence>
<evidence type="ECO:0000256" key="7">
    <source>
        <dbReference type="PIRNR" id="PIRNR000156"/>
    </source>
</evidence>
<comment type="catalytic activity">
    <reaction evidence="6 7">
        <text>N(6)-[(R)-lipoyl]-L-lysyl-[protein] + pyruvate + H(+) = N(6)-[(R)-S(8)-acetyldihydrolipoyl]-L-lysyl-[protein] + CO2</text>
        <dbReference type="Rhea" id="RHEA:19189"/>
        <dbReference type="Rhea" id="RHEA-COMP:10474"/>
        <dbReference type="Rhea" id="RHEA-COMP:10478"/>
        <dbReference type="ChEBI" id="CHEBI:15361"/>
        <dbReference type="ChEBI" id="CHEBI:15378"/>
        <dbReference type="ChEBI" id="CHEBI:16526"/>
        <dbReference type="ChEBI" id="CHEBI:83099"/>
        <dbReference type="ChEBI" id="CHEBI:83111"/>
        <dbReference type="EC" id="1.2.4.1"/>
    </reaction>
</comment>
<feature type="binding site" evidence="8">
    <location>
        <position position="210"/>
    </location>
    <ligand>
        <name>Mg(2+)</name>
        <dbReference type="ChEBI" id="CHEBI:18420"/>
    </ligand>
</feature>
<accession>A0AB39MM87</accession>
<evidence type="ECO:0000256" key="6">
    <source>
        <dbReference type="ARBA" id="ARBA00051231"/>
    </source>
</evidence>
<comment type="function">
    <text evidence="7">Component of the pyruvate dehydrogenase (PDH) complex, that catalyzes the overall conversion of pyruvate to acetyl-CoA and CO(2).</text>
</comment>
<dbReference type="PANTHER" id="PTHR43825:SF4">
    <property type="entry name" value="PYRUVATE DEHYDROGENASE E1 COMPONENT"/>
    <property type="match status" value="1"/>
</dbReference>
<dbReference type="RefSeq" id="WP_369192331.1">
    <property type="nucleotide sequence ID" value="NZ_CP163431.1"/>
</dbReference>
<dbReference type="InterPro" id="IPR055152">
    <property type="entry name" value="Transketolase-like_C_2"/>
</dbReference>
<dbReference type="SUPFAM" id="SSF52922">
    <property type="entry name" value="TK C-terminal domain-like"/>
    <property type="match status" value="1"/>
</dbReference>
<dbReference type="PIRSF" id="PIRSF000156">
    <property type="entry name" value="Pyruvate_dh_E1"/>
    <property type="match status" value="1"/>
</dbReference>
<evidence type="ECO:0000256" key="9">
    <source>
        <dbReference type="SAM" id="MobiDB-lite"/>
    </source>
</evidence>
<dbReference type="Gene3D" id="3.40.50.920">
    <property type="match status" value="1"/>
</dbReference>
<keyword evidence="8" id="KW-0460">Magnesium</keyword>
<dbReference type="InterPro" id="IPR051157">
    <property type="entry name" value="PDH/Transketolase"/>
</dbReference>
<dbReference type="EMBL" id="CP163431">
    <property type="protein sequence ID" value="XDQ07560.1"/>
    <property type="molecule type" value="Genomic_DNA"/>
</dbReference>
<gene>
    <name evidence="11" type="ORF">AB5J58_48600</name>
</gene>
<comment type="cofactor">
    <cofactor evidence="1 8">
        <name>Mg(2+)</name>
        <dbReference type="ChEBI" id="CHEBI:18420"/>
    </cofactor>
</comment>
<dbReference type="InterPro" id="IPR004660">
    <property type="entry name" value="PDH_E1"/>
</dbReference>
<dbReference type="SMART" id="SM00861">
    <property type="entry name" value="Transket_pyr"/>
    <property type="match status" value="1"/>
</dbReference>
<dbReference type="SUPFAM" id="SSF52518">
    <property type="entry name" value="Thiamin diphosphate-binding fold (THDP-binding)"/>
    <property type="match status" value="2"/>
</dbReference>
<comment type="cofactor">
    <cofactor evidence="2 7">
        <name>thiamine diphosphate</name>
        <dbReference type="ChEBI" id="CHEBI:58937"/>
    </cofactor>
</comment>
<evidence type="ECO:0000256" key="1">
    <source>
        <dbReference type="ARBA" id="ARBA00001946"/>
    </source>
</evidence>